<reference evidence="9 10" key="1">
    <citation type="submission" date="2018-05" db="EMBL/GenBank/DDBJ databases">
        <title>Amnibacterium sp. M8JJ-5, whole genome shotgun sequence.</title>
        <authorList>
            <person name="Tuo L."/>
        </authorList>
    </citation>
    <scope>NUCLEOTIDE SEQUENCE [LARGE SCALE GENOMIC DNA]</scope>
    <source>
        <strain evidence="9 10">M8JJ-5</strain>
    </source>
</reference>
<keyword evidence="3 7" id="KW-0812">Transmembrane</keyword>
<dbReference type="Pfam" id="PF02687">
    <property type="entry name" value="FtsX"/>
    <property type="match status" value="2"/>
</dbReference>
<keyword evidence="4 7" id="KW-1133">Transmembrane helix</keyword>
<sequence length="1132" mass="114920">MPSQRERTSSHRSAHRIGRGLPGILPVSLATTLRRTRSSWPLLVVLTSITTIGCAIVVSLGLLASSTEQAGVRDALDTVPEARTSLQVRASVPFEGLAASHEAIDGVVAEILGPRISAASTTYALSGFIEVPSRGPLLTLGYFGELDTVDQHATLVAGEWPAELAEERNPADPVPVAMPQAAAGSLGLGVGDTLVLDPPGDPLTVQVSGIYTVDDQADDYWTVDPLRGQGDVPDFPKPDSREYIPTHAFGPLVLPPRGMDAASLDADFLDLTYTPDFSGLRVDDLGPLETRLDDLDTALFRDAGATASAIYQTTQLPETVRLVSTGLVVTRSTVAIASLLVLLASLAAIWQASRIYAEARAGERALLRSRGASAAQLVGLAAIETALIAVATAVLGPLLAVAVIDLLATRPALSSAASTGILDLPAAAWITAAALGAAFGLVLLAPLIRPPLSFADAERAAARPRLVSGVARSGLDLAVVALAGIAYWQLLSHQSSAVTEALPSVDPVLAAAPSVVLLGAALLCVRLVPLFARAFDGAVPQTRGPVLALVLWEVGRRARRATAAVLLLSLCLGVATFASAFLATWTQSQRDQAAVAVGAPARVDLDAAQSSPVAADFSPTLRRLGSVSIDDGGTSTSVQLLGLDPAARALLTTGRQGEVGGARIADRLAAENGEPAYGPLPAGSRGLTMTVALGDPAAPLPDASADVSAVLVDSRGYLRTVPMGAVTADGTSRRLAADLGGDPSSQTSLAGIRFSLTVGEEASPDESQGGAGVIVSEISALDTAPSTGETPTASTPITFDDSTWSTVLSPYASVSVARDDTPPAGSSFALFLKLPAAGSYGADTVSFVAWAPVSTVQAVLPTSLSRSLRTVDDSTLQLILDNVPVTLQLHGTVDAVPGAASAAEVRAGESGASAPDASVPTAVVDLTEVSRALIQAGDTGVLADEWWVDLPPGAGVDYVDSLAAAATEDSPVAAVSIDTLAEALLQAPLRAGTPAALWLTILAAGLLAAVGFAIHTASSLRARRLELAQLRAIGLTGRQLLGAVALESAVLVVLGVVIGVGVGVLLAAGLGPLVSVSAGGVAPVPSVIIVTPWPEIALLTGAVVVVVAAAIAIATALQRAVSPAALLRGGGS</sequence>
<feature type="transmembrane region" description="Helical" evidence="7">
    <location>
        <begin position="334"/>
        <end position="356"/>
    </location>
</feature>
<feature type="transmembrane region" description="Helical" evidence="7">
    <location>
        <begin position="508"/>
        <end position="528"/>
    </location>
</feature>
<accession>A0A2V1HPZ8</accession>
<evidence type="ECO:0000256" key="4">
    <source>
        <dbReference type="ARBA" id="ARBA00022989"/>
    </source>
</evidence>
<keyword evidence="2" id="KW-1003">Cell membrane</keyword>
<dbReference type="Proteomes" id="UP000244893">
    <property type="component" value="Unassembled WGS sequence"/>
</dbReference>
<evidence type="ECO:0000259" key="8">
    <source>
        <dbReference type="Pfam" id="PF02687"/>
    </source>
</evidence>
<protein>
    <recommendedName>
        <fullName evidence="8">ABC3 transporter permease C-terminal domain-containing protein</fullName>
    </recommendedName>
</protein>
<keyword evidence="5 7" id="KW-0472">Membrane</keyword>
<comment type="similarity">
    <text evidence="6">Belongs to the ABC-4 integral membrane protein family.</text>
</comment>
<evidence type="ECO:0000313" key="10">
    <source>
        <dbReference type="Proteomes" id="UP000244893"/>
    </source>
</evidence>
<feature type="transmembrane region" description="Helical" evidence="7">
    <location>
        <begin position="377"/>
        <end position="404"/>
    </location>
</feature>
<organism evidence="9 10">
    <name type="scientific">Amnibacterium flavum</name>
    <dbReference type="NCBI Taxonomy" id="2173173"/>
    <lineage>
        <taxon>Bacteria</taxon>
        <taxon>Bacillati</taxon>
        <taxon>Actinomycetota</taxon>
        <taxon>Actinomycetes</taxon>
        <taxon>Micrococcales</taxon>
        <taxon>Microbacteriaceae</taxon>
        <taxon>Amnibacterium</taxon>
    </lineage>
</organism>
<evidence type="ECO:0000256" key="3">
    <source>
        <dbReference type="ARBA" id="ARBA00022692"/>
    </source>
</evidence>
<evidence type="ECO:0000256" key="5">
    <source>
        <dbReference type="ARBA" id="ARBA00023136"/>
    </source>
</evidence>
<dbReference type="InterPro" id="IPR050250">
    <property type="entry name" value="Macrolide_Exporter_MacB"/>
</dbReference>
<dbReference type="InterPro" id="IPR003838">
    <property type="entry name" value="ABC3_permease_C"/>
</dbReference>
<feature type="transmembrane region" description="Helical" evidence="7">
    <location>
        <begin position="1040"/>
        <end position="1068"/>
    </location>
</feature>
<evidence type="ECO:0000256" key="6">
    <source>
        <dbReference type="ARBA" id="ARBA00038076"/>
    </source>
</evidence>
<comment type="caution">
    <text evidence="9">The sequence shown here is derived from an EMBL/GenBank/DDBJ whole genome shotgun (WGS) entry which is preliminary data.</text>
</comment>
<feature type="transmembrane region" description="Helical" evidence="7">
    <location>
        <begin position="1096"/>
        <end position="1117"/>
    </location>
</feature>
<feature type="domain" description="ABC3 transporter permease C-terminal" evidence="8">
    <location>
        <begin position="1001"/>
        <end position="1117"/>
    </location>
</feature>
<dbReference type="EMBL" id="QEOP01000002">
    <property type="protein sequence ID" value="PVZ93682.1"/>
    <property type="molecule type" value="Genomic_DNA"/>
</dbReference>
<keyword evidence="10" id="KW-1185">Reference proteome</keyword>
<dbReference type="OrthoDB" id="5101691at2"/>
<name>A0A2V1HPZ8_9MICO</name>
<dbReference type="AlphaFoldDB" id="A0A2V1HPZ8"/>
<feature type="transmembrane region" description="Helical" evidence="7">
    <location>
        <begin position="42"/>
        <end position="64"/>
    </location>
</feature>
<dbReference type="RefSeq" id="WP_116756196.1">
    <property type="nucleotide sequence ID" value="NZ_JBHUEX010000001.1"/>
</dbReference>
<feature type="transmembrane region" description="Helical" evidence="7">
    <location>
        <begin position="424"/>
        <end position="448"/>
    </location>
</feature>
<evidence type="ECO:0000256" key="1">
    <source>
        <dbReference type="ARBA" id="ARBA00004651"/>
    </source>
</evidence>
<dbReference type="GO" id="GO:0005886">
    <property type="term" value="C:plasma membrane"/>
    <property type="evidence" value="ECO:0007669"/>
    <property type="project" value="UniProtKB-SubCell"/>
</dbReference>
<feature type="transmembrane region" description="Helical" evidence="7">
    <location>
        <begin position="563"/>
        <end position="585"/>
    </location>
</feature>
<dbReference type="PANTHER" id="PTHR30572:SF4">
    <property type="entry name" value="ABC TRANSPORTER PERMEASE YTRF"/>
    <property type="match status" value="1"/>
</dbReference>
<evidence type="ECO:0000313" key="9">
    <source>
        <dbReference type="EMBL" id="PVZ93682.1"/>
    </source>
</evidence>
<feature type="domain" description="ABC3 transporter permease C-terminal" evidence="8">
    <location>
        <begin position="336"/>
        <end position="447"/>
    </location>
</feature>
<comment type="subcellular location">
    <subcellularLocation>
        <location evidence="1">Cell membrane</location>
        <topology evidence="1">Multi-pass membrane protein</topology>
    </subcellularLocation>
</comment>
<feature type="transmembrane region" description="Helical" evidence="7">
    <location>
        <begin position="469"/>
        <end position="488"/>
    </location>
</feature>
<dbReference type="GO" id="GO:0022857">
    <property type="term" value="F:transmembrane transporter activity"/>
    <property type="evidence" value="ECO:0007669"/>
    <property type="project" value="TreeGrafter"/>
</dbReference>
<evidence type="ECO:0000256" key="7">
    <source>
        <dbReference type="SAM" id="Phobius"/>
    </source>
</evidence>
<feature type="transmembrane region" description="Helical" evidence="7">
    <location>
        <begin position="995"/>
        <end position="1020"/>
    </location>
</feature>
<evidence type="ECO:0000256" key="2">
    <source>
        <dbReference type="ARBA" id="ARBA00022475"/>
    </source>
</evidence>
<dbReference type="PANTHER" id="PTHR30572">
    <property type="entry name" value="MEMBRANE COMPONENT OF TRANSPORTER-RELATED"/>
    <property type="match status" value="1"/>
</dbReference>
<proteinExistence type="inferred from homology"/>
<gene>
    <name evidence="9" type="ORF">DDQ50_07700</name>
</gene>